<dbReference type="Gene3D" id="3.30.70.1350">
    <property type="entry name" value="Cation efflux protein, cytoplasmic domain"/>
    <property type="match status" value="1"/>
</dbReference>
<dbReference type="SUPFAM" id="SSF161111">
    <property type="entry name" value="Cation efflux protein transmembrane domain-like"/>
    <property type="match status" value="1"/>
</dbReference>
<evidence type="ECO:0000259" key="10">
    <source>
        <dbReference type="Pfam" id="PF01545"/>
    </source>
</evidence>
<feature type="domain" description="Cation efflux protein transmembrane" evidence="10">
    <location>
        <begin position="21"/>
        <end position="214"/>
    </location>
</feature>
<evidence type="ECO:0000256" key="1">
    <source>
        <dbReference type="ARBA" id="ARBA00004141"/>
    </source>
</evidence>
<feature type="transmembrane region" description="Helical" evidence="9">
    <location>
        <begin position="119"/>
        <end position="141"/>
    </location>
</feature>
<dbReference type="SUPFAM" id="SSF160240">
    <property type="entry name" value="Cation efflux protein cytoplasmic domain-like"/>
    <property type="match status" value="1"/>
</dbReference>
<sequence length="324" mass="34795">MASHRHHGGHSHVHSRNKSVLTISLAIIFAYMLVEIIGGLLTGSLALLSDAGHMFSDGVAIGLSLLALGLGERAACARNTYGYKRAEILAAALNGLTLILIALIILIEALQRFFHPPQIATTGMLIVSFIGLIVNIVIAVYMQRNGDMQHSMNMKSAYLHVLGDLLGSVGAIAAALLMIFFDWRWADPLISLLVALLIAKGGYAVLKGALPILMEGAPADIDQHKLTRNMLQTPGVEAIHDLHIWTLSGEGHFLSAHVVVDGELTVAESGEIMASLTAALQRQGIVHCTLQMEGKDHRHSESLYCTACIGGEPEEHKDCGAHHH</sequence>
<feature type="domain" description="Cation efflux protein cytoplasmic" evidence="11">
    <location>
        <begin position="218"/>
        <end position="293"/>
    </location>
</feature>
<proteinExistence type="inferred from homology"/>
<keyword evidence="4 9" id="KW-0812">Transmembrane</keyword>
<keyword evidence="6 9" id="KW-1133">Transmembrane helix</keyword>
<protein>
    <submittedName>
        <fullName evidence="12">Cobalt-zinc-cadmium efflux system protein</fullName>
    </submittedName>
</protein>
<reference evidence="12 13" key="1">
    <citation type="submission" date="2019-03" db="EMBL/GenBank/DDBJ databases">
        <title>Genomic Encyclopedia of Type Strains, Phase IV (KMG-IV): sequencing the most valuable type-strain genomes for metagenomic binning, comparative biology and taxonomic classification.</title>
        <authorList>
            <person name="Goeker M."/>
        </authorList>
    </citation>
    <scope>NUCLEOTIDE SEQUENCE [LARGE SCALE GENOMIC DNA]</scope>
    <source>
        <strain evidence="12 13">DSM 28403</strain>
    </source>
</reference>
<comment type="similarity">
    <text evidence="2">Belongs to the cation diffusion facilitator (CDF) transporter (TC 2.A.4) family. SLC30A subfamily.</text>
</comment>
<dbReference type="Proteomes" id="UP000295657">
    <property type="component" value="Unassembled WGS sequence"/>
</dbReference>
<evidence type="ECO:0000313" key="13">
    <source>
        <dbReference type="Proteomes" id="UP000295657"/>
    </source>
</evidence>
<keyword evidence="13" id="KW-1185">Reference proteome</keyword>
<evidence type="ECO:0000256" key="5">
    <source>
        <dbReference type="ARBA" id="ARBA00022906"/>
    </source>
</evidence>
<feature type="transmembrane region" description="Helical" evidence="9">
    <location>
        <begin position="161"/>
        <end position="183"/>
    </location>
</feature>
<keyword evidence="3" id="KW-0813">Transport</keyword>
<feature type="transmembrane region" description="Helical" evidence="9">
    <location>
        <begin position="20"/>
        <end position="47"/>
    </location>
</feature>
<dbReference type="PANTHER" id="PTHR11562">
    <property type="entry name" value="CATION EFFLUX PROTEIN/ ZINC TRANSPORTER"/>
    <property type="match status" value="1"/>
</dbReference>
<dbReference type="InterPro" id="IPR058533">
    <property type="entry name" value="Cation_efflux_TM"/>
</dbReference>
<keyword evidence="7" id="KW-0406">Ion transport</keyword>
<keyword evidence="8 9" id="KW-0472">Membrane</keyword>
<gene>
    <name evidence="12" type="ORF">EDC45_0288</name>
</gene>
<dbReference type="NCBIfam" id="TIGR01297">
    <property type="entry name" value="CDF"/>
    <property type="match status" value="1"/>
</dbReference>
<dbReference type="InterPro" id="IPR036837">
    <property type="entry name" value="Cation_efflux_CTD_sf"/>
</dbReference>
<dbReference type="GO" id="GO:0005886">
    <property type="term" value="C:plasma membrane"/>
    <property type="evidence" value="ECO:0007669"/>
    <property type="project" value="TreeGrafter"/>
</dbReference>
<evidence type="ECO:0000256" key="7">
    <source>
        <dbReference type="ARBA" id="ARBA00023065"/>
    </source>
</evidence>
<dbReference type="EMBL" id="SNYQ01000001">
    <property type="protein sequence ID" value="TDQ59630.1"/>
    <property type="molecule type" value="Genomic_DNA"/>
</dbReference>
<evidence type="ECO:0000259" key="11">
    <source>
        <dbReference type="Pfam" id="PF16916"/>
    </source>
</evidence>
<evidence type="ECO:0000256" key="2">
    <source>
        <dbReference type="ARBA" id="ARBA00008873"/>
    </source>
</evidence>
<dbReference type="OrthoDB" id="9809646at2"/>
<evidence type="ECO:0000256" key="3">
    <source>
        <dbReference type="ARBA" id="ARBA00022448"/>
    </source>
</evidence>
<feature type="transmembrane region" description="Helical" evidence="9">
    <location>
        <begin position="189"/>
        <end position="206"/>
    </location>
</feature>
<keyword evidence="5" id="KW-0862">Zinc</keyword>
<evidence type="ECO:0000313" key="12">
    <source>
        <dbReference type="EMBL" id="TDQ59630.1"/>
    </source>
</evidence>
<dbReference type="Gene3D" id="1.20.1510.10">
    <property type="entry name" value="Cation efflux protein transmembrane domain"/>
    <property type="match status" value="1"/>
</dbReference>
<organism evidence="12 13">
    <name type="scientific">Mesocricetibacter intestinalis</name>
    <dbReference type="NCBI Taxonomy" id="1521930"/>
    <lineage>
        <taxon>Bacteria</taxon>
        <taxon>Pseudomonadati</taxon>
        <taxon>Pseudomonadota</taxon>
        <taxon>Gammaproteobacteria</taxon>
        <taxon>Pasteurellales</taxon>
        <taxon>Pasteurellaceae</taxon>
        <taxon>Mesocricetibacter</taxon>
    </lineage>
</organism>
<dbReference type="InterPro" id="IPR027469">
    <property type="entry name" value="Cation_efflux_TMD_sf"/>
</dbReference>
<evidence type="ECO:0000256" key="8">
    <source>
        <dbReference type="ARBA" id="ARBA00023136"/>
    </source>
</evidence>
<dbReference type="RefSeq" id="WP_133542728.1">
    <property type="nucleotide sequence ID" value="NZ_SNYQ01000001.1"/>
</dbReference>
<dbReference type="InterPro" id="IPR027470">
    <property type="entry name" value="Cation_efflux_CTD"/>
</dbReference>
<dbReference type="GO" id="GO:0005385">
    <property type="term" value="F:zinc ion transmembrane transporter activity"/>
    <property type="evidence" value="ECO:0007669"/>
    <property type="project" value="TreeGrafter"/>
</dbReference>
<accession>A0A4R6VLE3</accession>
<evidence type="ECO:0000256" key="6">
    <source>
        <dbReference type="ARBA" id="ARBA00022989"/>
    </source>
</evidence>
<feature type="transmembrane region" description="Helical" evidence="9">
    <location>
        <begin position="59"/>
        <end position="76"/>
    </location>
</feature>
<dbReference type="AlphaFoldDB" id="A0A4R6VLE3"/>
<evidence type="ECO:0000256" key="4">
    <source>
        <dbReference type="ARBA" id="ARBA00022692"/>
    </source>
</evidence>
<dbReference type="Pfam" id="PF16916">
    <property type="entry name" value="ZT_dimer"/>
    <property type="match status" value="1"/>
</dbReference>
<comment type="caution">
    <text evidence="12">The sequence shown here is derived from an EMBL/GenBank/DDBJ whole genome shotgun (WGS) entry which is preliminary data.</text>
</comment>
<keyword evidence="5" id="KW-0864">Zinc transport</keyword>
<evidence type="ECO:0000256" key="9">
    <source>
        <dbReference type="SAM" id="Phobius"/>
    </source>
</evidence>
<dbReference type="PANTHER" id="PTHR11562:SF17">
    <property type="entry name" value="RE54080P-RELATED"/>
    <property type="match status" value="1"/>
</dbReference>
<feature type="transmembrane region" description="Helical" evidence="9">
    <location>
        <begin position="88"/>
        <end position="107"/>
    </location>
</feature>
<dbReference type="InterPro" id="IPR002524">
    <property type="entry name" value="Cation_efflux"/>
</dbReference>
<dbReference type="Pfam" id="PF01545">
    <property type="entry name" value="Cation_efflux"/>
    <property type="match status" value="1"/>
</dbReference>
<dbReference type="InterPro" id="IPR050681">
    <property type="entry name" value="CDF/SLC30A"/>
</dbReference>
<name>A0A4R6VLE3_9PAST</name>
<comment type="subcellular location">
    <subcellularLocation>
        <location evidence="1">Membrane</location>
        <topology evidence="1">Multi-pass membrane protein</topology>
    </subcellularLocation>
</comment>